<dbReference type="Pfam" id="PF03639">
    <property type="entry name" value="Glyco_hydro_81"/>
    <property type="match status" value="1"/>
</dbReference>
<name>A0A2B7WIH7_9EURO</name>
<keyword evidence="4" id="KW-0378">Hydrolase</keyword>
<dbReference type="Gene3D" id="2.70.98.30">
    <property type="entry name" value="Golgi alpha-mannosidase II, domain 4"/>
    <property type="match status" value="1"/>
</dbReference>
<dbReference type="InterPro" id="IPR040451">
    <property type="entry name" value="GH81_N"/>
</dbReference>
<sequence>MTPSMPPWLVVMLIMAMRHFPVAHALPCRSDYQCDMNIDQADDLSFSPITQVPTATIAAQGSDTTGTYFTQLESDVRPYSQPFPTEISYIAFEPNIGLLHPGAPHLDSAPAAVLSALRVNSSCYYKGHLCPGLPHVEETRIASWLLPLSTASVNADISIGITIPPNPPLQTSVPGCEPPYPITSSESSTPTPVVPLPSSSTPTAIPSPHPPIMSGQNIFEPISRDPIPQNIASRDDHPLKRDNISDTPGPVSTNKFYANFFIGSQANYAFVHPYAVGWAKGTGSVKSDGLTISHTEANQLAFGPKNQKIPGEPVQFFINPIGIQSMVLSAAEIGNSTVLTVSNPLAFSANIILRPNRDSDSNITFPLVQGMGYVTGVYTKLQPVIQSGVSFRQLESAPYSKQGIFKYKVTLEDNTTWLIYVTPGDGADPKLKLENNGLIKGPGGFSGTIQVAKNPNGGPGETIYDNSAGVYPVVGNITGSVVAQDATGTYSLTWDKAGKDVDKTPLLMFALPHHVQSFNSETQGKKVDLLLRTTTKGMATAVAADSWTMVENDLPIEMGFAPWNPAGTSATLSKPAKQTLKDVAPNELSQDIHKQTNLNSMYFSGKGLAKFAMVVYAVRELAQDAPLSESAFGTLKDAFATFVNNKQQLPLVYDNVWKGIVSSGTYETGDTGLDFGNTLYNDHHFHYGYFILSAAIIGSLDPSWIDGNKAWVNSLVRDAGNSVSDDPLFPFSRGFDWYNGHSWAKGLFESIDGKDQESTSEDTMFAYAVKMWGKTVKDPSMEARGNMMLAILARSLNNYFLMKSDNTNQPPNFIGNKVTGILFENKADHTTYFGANLEYIQGIHMLPLIPSSAYTRHKDFVREEWDAMFSEKASTPASKVQGGWQGVLYSNLALIDPGASWDFFAREPFDLSKIDGGASRTWYLAYAAGLGGGPH</sequence>
<dbReference type="STRING" id="2060905.A0A2B7WIH7"/>
<dbReference type="PANTHER" id="PTHR31983">
    <property type="entry name" value="ENDO-1,3(4)-BETA-GLUCANASE 1"/>
    <property type="match status" value="1"/>
</dbReference>
<keyword evidence="10" id="KW-0732">Signal</keyword>
<dbReference type="OrthoDB" id="4473401at2759"/>
<dbReference type="GO" id="GO:0042973">
    <property type="term" value="F:glucan endo-1,3-beta-D-glucosidase activity"/>
    <property type="evidence" value="ECO:0007669"/>
    <property type="project" value="UniProtKB-EC"/>
</dbReference>
<dbReference type="GO" id="GO:0009986">
    <property type="term" value="C:cell surface"/>
    <property type="evidence" value="ECO:0007669"/>
    <property type="project" value="TreeGrafter"/>
</dbReference>
<dbReference type="FunFam" id="2.70.98.30:FF:000006">
    <property type="entry name" value="Endo-1,3-beta-glucanase Engl1"/>
    <property type="match status" value="1"/>
</dbReference>
<evidence type="ECO:0000256" key="2">
    <source>
        <dbReference type="ARBA" id="ARBA00010730"/>
    </source>
</evidence>
<keyword evidence="8" id="KW-0624">Polysaccharide degradation</keyword>
<feature type="chain" id="PRO_5012473837" description="glucan endo-1,3-beta-D-glucosidase" evidence="10">
    <location>
        <begin position="26"/>
        <end position="935"/>
    </location>
</feature>
<dbReference type="PANTHER" id="PTHR31983:SF0">
    <property type="entry name" value="GLUCAN ENDO-1,3-BETA-D-GLUCOSIDASE 2"/>
    <property type="match status" value="1"/>
</dbReference>
<dbReference type="Proteomes" id="UP000224080">
    <property type="component" value="Unassembled WGS sequence"/>
</dbReference>
<dbReference type="GO" id="GO:0071555">
    <property type="term" value="P:cell wall organization"/>
    <property type="evidence" value="ECO:0007669"/>
    <property type="project" value="UniProtKB-KW"/>
</dbReference>
<evidence type="ECO:0000259" key="12">
    <source>
        <dbReference type="Pfam" id="PF17652"/>
    </source>
</evidence>
<organism evidence="13 14">
    <name type="scientific">Blastomyces parvus</name>
    <dbReference type="NCBI Taxonomy" id="2060905"/>
    <lineage>
        <taxon>Eukaryota</taxon>
        <taxon>Fungi</taxon>
        <taxon>Dikarya</taxon>
        <taxon>Ascomycota</taxon>
        <taxon>Pezizomycotina</taxon>
        <taxon>Eurotiomycetes</taxon>
        <taxon>Eurotiomycetidae</taxon>
        <taxon>Onygenales</taxon>
        <taxon>Ajellomycetaceae</taxon>
        <taxon>Blastomyces</taxon>
    </lineage>
</organism>
<evidence type="ECO:0000259" key="11">
    <source>
        <dbReference type="Pfam" id="PF03639"/>
    </source>
</evidence>
<keyword evidence="5" id="KW-0119">Carbohydrate metabolism</keyword>
<evidence type="ECO:0000256" key="9">
    <source>
        <dbReference type="SAM" id="MobiDB-lite"/>
    </source>
</evidence>
<evidence type="ECO:0000256" key="8">
    <source>
        <dbReference type="ARBA" id="ARBA00023326"/>
    </source>
</evidence>
<protein>
    <recommendedName>
        <fullName evidence="3">glucan endo-1,3-beta-D-glucosidase</fullName>
        <ecNumber evidence="3">3.2.1.39</ecNumber>
    </recommendedName>
</protein>
<evidence type="ECO:0000256" key="1">
    <source>
        <dbReference type="ARBA" id="ARBA00000382"/>
    </source>
</evidence>
<gene>
    <name evidence="13" type="ORF">GX51_06377</name>
</gene>
<keyword evidence="14" id="KW-1185">Reference proteome</keyword>
<evidence type="ECO:0000256" key="5">
    <source>
        <dbReference type="ARBA" id="ARBA00023277"/>
    </source>
</evidence>
<dbReference type="Gene3D" id="1.20.5.420">
    <property type="entry name" value="Immunoglobulin FC, subunit C"/>
    <property type="match status" value="1"/>
</dbReference>
<dbReference type="AlphaFoldDB" id="A0A2B7WIH7"/>
<comment type="caution">
    <text evidence="13">The sequence shown here is derived from an EMBL/GenBank/DDBJ whole genome shotgun (WGS) entry which is preliminary data.</text>
</comment>
<evidence type="ECO:0000313" key="13">
    <source>
        <dbReference type="EMBL" id="PGG99183.1"/>
    </source>
</evidence>
<dbReference type="Gene3D" id="1.10.287.1170">
    <property type="entry name" value="glycoside hydrolase family 81 endo-[beta] glucanase"/>
    <property type="match status" value="1"/>
</dbReference>
<comment type="similarity">
    <text evidence="2">Belongs to the glycosyl hydrolase 81 family.</text>
</comment>
<evidence type="ECO:0000256" key="7">
    <source>
        <dbReference type="ARBA" id="ARBA00023316"/>
    </source>
</evidence>
<feature type="domain" description="Glycosyl hydrolase family 81 N-terminal" evidence="11">
    <location>
        <begin position="237"/>
        <end position="565"/>
    </location>
</feature>
<dbReference type="GO" id="GO:0052861">
    <property type="term" value="F:endo-1,3(4)-beta-glucanase activity"/>
    <property type="evidence" value="ECO:0007669"/>
    <property type="project" value="InterPro"/>
</dbReference>
<evidence type="ECO:0000256" key="10">
    <source>
        <dbReference type="SAM" id="SignalP"/>
    </source>
</evidence>
<dbReference type="EC" id="3.2.1.39" evidence="3"/>
<feature type="region of interest" description="Disordered" evidence="9">
    <location>
        <begin position="182"/>
        <end position="203"/>
    </location>
</feature>
<evidence type="ECO:0000256" key="6">
    <source>
        <dbReference type="ARBA" id="ARBA00023295"/>
    </source>
</evidence>
<accession>A0A2B7WIH7</accession>
<evidence type="ECO:0000256" key="4">
    <source>
        <dbReference type="ARBA" id="ARBA00022801"/>
    </source>
</evidence>
<dbReference type="InterPro" id="IPR040720">
    <property type="entry name" value="GH81_C"/>
</dbReference>
<feature type="signal peptide" evidence="10">
    <location>
        <begin position="1"/>
        <end position="25"/>
    </location>
</feature>
<evidence type="ECO:0000256" key="3">
    <source>
        <dbReference type="ARBA" id="ARBA00012780"/>
    </source>
</evidence>
<evidence type="ECO:0000313" key="14">
    <source>
        <dbReference type="Proteomes" id="UP000224080"/>
    </source>
</evidence>
<keyword evidence="6" id="KW-0326">Glycosidase</keyword>
<dbReference type="EMBL" id="PDNC01000104">
    <property type="protein sequence ID" value="PGG99183.1"/>
    <property type="molecule type" value="Genomic_DNA"/>
</dbReference>
<dbReference type="Pfam" id="PF17652">
    <property type="entry name" value="Glyco_hydro81C"/>
    <property type="match status" value="1"/>
</dbReference>
<dbReference type="PROSITE" id="PS52008">
    <property type="entry name" value="GH81"/>
    <property type="match status" value="1"/>
</dbReference>
<reference evidence="13 14" key="1">
    <citation type="submission" date="2017-10" db="EMBL/GenBank/DDBJ databases">
        <title>Comparative genomics in systemic dimorphic fungi from Ajellomycetaceae.</title>
        <authorList>
            <person name="Munoz J.F."/>
            <person name="Mcewen J.G."/>
            <person name="Clay O.K."/>
            <person name="Cuomo C.A."/>
        </authorList>
    </citation>
    <scope>NUCLEOTIDE SEQUENCE [LARGE SCALE GENOMIC DNA]</scope>
    <source>
        <strain evidence="13 14">UAMH130</strain>
    </source>
</reference>
<comment type="catalytic activity">
    <reaction evidence="1">
        <text>Hydrolysis of (1-&gt;3)-beta-D-glucosidic linkages in (1-&gt;3)-beta-D-glucans.</text>
        <dbReference type="EC" id="3.2.1.39"/>
    </reaction>
</comment>
<proteinExistence type="inferred from homology"/>
<dbReference type="InterPro" id="IPR005200">
    <property type="entry name" value="Endo-beta-glucanase"/>
</dbReference>
<dbReference type="GO" id="GO:0000272">
    <property type="term" value="P:polysaccharide catabolic process"/>
    <property type="evidence" value="ECO:0007669"/>
    <property type="project" value="UniProtKB-KW"/>
</dbReference>
<feature type="domain" description="Glycosyl hydrolase family 81 C-terminal" evidence="12">
    <location>
        <begin position="572"/>
        <end position="924"/>
    </location>
</feature>
<keyword evidence="7" id="KW-0961">Cell wall biogenesis/degradation</keyword>